<protein>
    <submittedName>
        <fullName evidence="1">Uncharacterized protein</fullName>
    </submittedName>
</protein>
<proteinExistence type="predicted"/>
<dbReference type="Proteomes" id="UP001143910">
    <property type="component" value="Unassembled WGS sequence"/>
</dbReference>
<dbReference type="EMBL" id="JANJQO010000569">
    <property type="protein sequence ID" value="KAJ2976568.1"/>
    <property type="molecule type" value="Genomic_DNA"/>
</dbReference>
<name>A0ACC1NCP1_9HYPO</name>
<evidence type="ECO:0000313" key="1">
    <source>
        <dbReference type="EMBL" id="KAJ2976568.1"/>
    </source>
</evidence>
<comment type="caution">
    <text evidence="1">The sequence shown here is derived from an EMBL/GenBank/DDBJ whole genome shotgun (WGS) entry which is preliminary data.</text>
</comment>
<keyword evidence="2" id="KW-1185">Reference proteome</keyword>
<reference evidence="1" key="1">
    <citation type="submission" date="2022-08" db="EMBL/GenBank/DDBJ databases">
        <title>Genome Sequence of Lecanicillium fungicola.</title>
        <authorList>
            <person name="Buettner E."/>
        </authorList>
    </citation>
    <scope>NUCLEOTIDE SEQUENCE</scope>
    <source>
        <strain evidence="1">Babe33</strain>
    </source>
</reference>
<accession>A0ACC1NCP1</accession>
<gene>
    <name evidence="1" type="ORF">NQ176_g4880</name>
</gene>
<organism evidence="1 2">
    <name type="scientific">Zarea fungicola</name>
    <dbReference type="NCBI Taxonomy" id="93591"/>
    <lineage>
        <taxon>Eukaryota</taxon>
        <taxon>Fungi</taxon>
        <taxon>Dikarya</taxon>
        <taxon>Ascomycota</taxon>
        <taxon>Pezizomycotina</taxon>
        <taxon>Sordariomycetes</taxon>
        <taxon>Hypocreomycetidae</taxon>
        <taxon>Hypocreales</taxon>
        <taxon>Cordycipitaceae</taxon>
        <taxon>Zarea</taxon>
    </lineage>
</organism>
<sequence length="487" mass="54794">MILIRAADSQGSNTFDYRVEDARTAWATGDHGIQDSALSGNEKAITPSELVKRLRLDTFGLTPSTTVILRSAPLRNRRRRSSVQALNNMCGPMATDDDKAKTPYQPASTPLSDASTSYRASVESLISSTSSSKEGAKKRNNHHRFLRAKSNPETLSTIKESAQDTFTPTIVTTEKAAAVKISLETYYNELTQVPNPRASRKHYLDTHLYYNPQLSPEQKNAFLKSTGHTWQSFEPLQVLGKGSFGVVRLVREKRTPSYPLPKQVFAMKIIRKSEMLSSSQEGHLWAERDFLVAAEGSNWIVPLVTSFQDFTNLYLVMEYMPGGDFLGLLMRENVLHEAVARFYIAEMILAVEETHRLKFIHRDIKPDNFLISASGHLKISDFGLAFDGHWSHDAAYFSWHRHSLFQHFRFMAVGDERDEEASSGKNPVKRGRTNDRNKGLHRSYMDLNQVDPRSRGACRATAYSVVGTSQYMAPEVIAAKGYDGRCD</sequence>
<evidence type="ECO:0000313" key="2">
    <source>
        <dbReference type="Proteomes" id="UP001143910"/>
    </source>
</evidence>